<evidence type="ECO:0000313" key="10">
    <source>
        <dbReference type="EMBL" id="HCW65763.1"/>
    </source>
</evidence>
<comment type="subcellular location">
    <subcellularLocation>
        <location evidence="1">Cell membrane</location>
        <topology evidence="1">Multi-pass membrane protein</topology>
    </subcellularLocation>
</comment>
<evidence type="ECO:0000256" key="9">
    <source>
        <dbReference type="SAM" id="Phobius"/>
    </source>
</evidence>
<dbReference type="EMBL" id="DPOP01000008">
    <property type="protein sequence ID" value="HCW65763.1"/>
    <property type="molecule type" value="Genomic_DNA"/>
</dbReference>
<evidence type="ECO:0000256" key="8">
    <source>
        <dbReference type="ARBA" id="ARBA00037998"/>
    </source>
</evidence>
<protein>
    <submittedName>
        <fullName evidence="10">Urea ABC transporter permease subunit UrtB</fullName>
    </submittedName>
</protein>
<dbReference type="GO" id="GO:0006865">
    <property type="term" value="P:amino acid transport"/>
    <property type="evidence" value="ECO:0007669"/>
    <property type="project" value="UniProtKB-KW"/>
</dbReference>
<evidence type="ECO:0000313" key="11">
    <source>
        <dbReference type="Proteomes" id="UP000264179"/>
    </source>
</evidence>
<dbReference type="InterPro" id="IPR001851">
    <property type="entry name" value="ABC_transp_permease"/>
</dbReference>
<dbReference type="GO" id="GO:0022857">
    <property type="term" value="F:transmembrane transporter activity"/>
    <property type="evidence" value="ECO:0007669"/>
    <property type="project" value="InterPro"/>
</dbReference>
<reference evidence="10 11" key="1">
    <citation type="journal article" date="2018" name="Nat. Biotechnol.">
        <title>A standardized bacterial taxonomy based on genome phylogeny substantially revises the tree of life.</title>
        <authorList>
            <person name="Parks D.H."/>
            <person name="Chuvochina M."/>
            <person name="Waite D.W."/>
            <person name="Rinke C."/>
            <person name="Skarshewski A."/>
            <person name="Chaumeil P.A."/>
            <person name="Hugenholtz P."/>
        </authorList>
    </citation>
    <scope>NUCLEOTIDE SEQUENCE [LARGE SCALE GENOMIC DNA]</scope>
    <source>
        <strain evidence="10">UBA9881</strain>
    </source>
</reference>
<accession>A0A3D5N3K4</accession>
<evidence type="ECO:0000256" key="6">
    <source>
        <dbReference type="ARBA" id="ARBA00022989"/>
    </source>
</evidence>
<keyword evidence="6 9" id="KW-1133">Transmembrane helix</keyword>
<comment type="caution">
    <text evidence="10">The sequence shown here is derived from an EMBL/GenBank/DDBJ whole genome shotgun (WGS) entry which is preliminary data.</text>
</comment>
<evidence type="ECO:0000256" key="2">
    <source>
        <dbReference type="ARBA" id="ARBA00022448"/>
    </source>
</evidence>
<comment type="similarity">
    <text evidence="8">Belongs to the binding-protein-dependent transport system permease family. LivHM subfamily.</text>
</comment>
<proteinExistence type="inferred from homology"/>
<sequence>MRNDMFSVLRRSPFSITQTRRFAVRICGMVACLMMLSVVFPNVAQAFSDEELRNIAEQLNDKSSTKQVAIIEEMAADGDPRVAPILKAMLEGDLYVRDSDEHVVIATKKGKVYTHIDIISGEEAGESSSKELDKIKVNNRLRGALRDALATLNLFSPDHAVRTAAVEQIMDARDPEMLPLLLRAIEREDDETLLARMNLARATMALAAGENAEERLAAIDVLASETTPQIRAVLSQFVASAEVDGIEPEVVAAAQDALDDVEGRLSNWQTLGDVYRGISLGSVLLLAAVGLAITFGVMGVINMAHGEMIMIGAYTTFVVQQILSSVLPSGSPWSLIIAVPAAFLVAGMIGVVIERCVIRFLYGRPLETLLATWGVSLVLQQATRTIFGATNQQVTAPDFMSGAIEFSTGLVLTYNRLWII</sequence>
<dbReference type="RefSeq" id="WP_277276156.1">
    <property type="nucleotide sequence ID" value="NZ_DPOP01000008.1"/>
</dbReference>
<evidence type="ECO:0000256" key="1">
    <source>
        <dbReference type="ARBA" id="ARBA00004651"/>
    </source>
</evidence>
<dbReference type="Pfam" id="PF02653">
    <property type="entry name" value="BPD_transp_2"/>
    <property type="match status" value="1"/>
</dbReference>
<dbReference type="InterPro" id="IPR052157">
    <property type="entry name" value="BCAA_transport_permease"/>
</dbReference>
<keyword evidence="5" id="KW-0029">Amino-acid transport</keyword>
<dbReference type="PANTHER" id="PTHR11795">
    <property type="entry name" value="BRANCHED-CHAIN AMINO ACID TRANSPORT SYSTEM PERMEASE PROTEIN LIVH"/>
    <property type="match status" value="1"/>
</dbReference>
<organism evidence="10 11">
    <name type="scientific">Thalassospira lucentensis</name>
    <dbReference type="NCBI Taxonomy" id="168935"/>
    <lineage>
        <taxon>Bacteria</taxon>
        <taxon>Pseudomonadati</taxon>
        <taxon>Pseudomonadota</taxon>
        <taxon>Alphaproteobacteria</taxon>
        <taxon>Rhodospirillales</taxon>
        <taxon>Thalassospiraceae</taxon>
        <taxon>Thalassospira</taxon>
    </lineage>
</organism>
<dbReference type="PANTHER" id="PTHR11795:SF447">
    <property type="entry name" value="ABC TRANSPORTER PERMEASE PROTEIN"/>
    <property type="match status" value="1"/>
</dbReference>
<keyword evidence="7 9" id="KW-0472">Membrane</keyword>
<evidence type="ECO:0000256" key="4">
    <source>
        <dbReference type="ARBA" id="ARBA00022692"/>
    </source>
</evidence>
<evidence type="ECO:0000256" key="7">
    <source>
        <dbReference type="ARBA" id="ARBA00023136"/>
    </source>
</evidence>
<gene>
    <name evidence="10" type="ORF">DHR80_00855</name>
</gene>
<dbReference type="GO" id="GO:0005886">
    <property type="term" value="C:plasma membrane"/>
    <property type="evidence" value="ECO:0007669"/>
    <property type="project" value="UniProtKB-SubCell"/>
</dbReference>
<keyword evidence="3" id="KW-1003">Cell membrane</keyword>
<keyword evidence="4 9" id="KW-0812">Transmembrane</keyword>
<dbReference type="AlphaFoldDB" id="A0A3D5N3K4"/>
<keyword evidence="2" id="KW-0813">Transport</keyword>
<dbReference type="STRING" id="168935.AUP42_17350"/>
<dbReference type="CDD" id="cd06582">
    <property type="entry name" value="TM_PBP1_LivH_like"/>
    <property type="match status" value="1"/>
</dbReference>
<feature type="non-terminal residue" evidence="10">
    <location>
        <position position="420"/>
    </location>
</feature>
<evidence type="ECO:0000256" key="3">
    <source>
        <dbReference type="ARBA" id="ARBA00022475"/>
    </source>
</evidence>
<feature type="transmembrane region" description="Helical" evidence="9">
    <location>
        <begin position="333"/>
        <end position="353"/>
    </location>
</feature>
<dbReference type="Proteomes" id="UP000264179">
    <property type="component" value="Unassembled WGS sequence"/>
</dbReference>
<feature type="transmembrane region" description="Helical" evidence="9">
    <location>
        <begin position="308"/>
        <end position="327"/>
    </location>
</feature>
<name>A0A3D5N3K4_9PROT</name>
<feature type="transmembrane region" description="Helical" evidence="9">
    <location>
        <begin position="280"/>
        <end position="301"/>
    </location>
</feature>
<evidence type="ECO:0000256" key="5">
    <source>
        <dbReference type="ARBA" id="ARBA00022970"/>
    </source>
</evidence>